<dbReference type="EMBL" id="CP002859">
    <property type="protein sequence ID" value="AEI51621.1"/>
    <property type="molecule type" value="Genomic_DNA"/>
</dbReference>
<keyword evidence="5" id="KW-1185">Reference proteome</keyword>
<evidence type="ECO:0000256" key="1">
    <source>
        <dbReference type="ARBA" id="ARBA00022553"/>
    </source>
</evidence>
<dbReference type="Gene3D" id="3.40.50.2300">
    <property type="match status" value="1"/>
</dbReference>
<dbReference type="PANTHER" id="PTHR44591:SF3">
    <property type="entry name" value="RESPONSE REGULATORY DOMAIN-CONTAINING PROTEIN"/>
    <property type="match status" value="1"/>
</dbReference>
<dbReference type="PROSITE" id="PS50110">
    <property type="entry name" value="RESPONSE_REGULATORY"/>
    <property type="match status" value="1"/>
</dbReference>
<reference evidence="4 5" key="2">
    <citation type="journal article" date="2012" name="Stand. Genomic Sci.">
        <title>Complete genome sequence of the aquatic bacterium Runella slithyformis type strain (LSU 4(T)).</title>
        <authorList>
            <person name="Copeland A."/>
            <person name="Zhang X."/>
            <person name="Misra M."/>
            <person name="Lapidus A."/>
            <person name="Nolan M."/>
            <person name="Lucas S."/>
            <person name="Deshpande S."/>
            <person name="Cheng J.F."/>
            <person name="Tapia R."/>
            <person name="Goodwin L.A."/>
            <person name="Pitluck S."/>
            <person name="Liolios K."/>
            <person name="Pagani I."/>
            <person name="Ivanova N."/>
            <person name="Mikhailova N."/>
            <person name="Pati A."/>
            <person name="Chen A."/>
            <person name="Palaniappan K."/>
            <person name="Land M."/>
            <person name="Hauser L."/>
            <person name="Pan C."/>
            <person name="Jeffries C.D."/>
            <person name="Detter J.C."/>
            <person name="Brambilla E.M."/>
            <person name="Rohde M."/>
            <person name="Djao O.D."/>
            <person name="Goker M."/>
            <person name="Sikorski J."/>
            <person name="Tindall B.J."/>
            <person name="Woyke T."/>
            <person name="Bristow J."/>
            <person name="Eisen J.A."/>
            <person name="Markowitz V."/>
            <person name="Hugenholtz P."/>
            <person name="Kyrpides N.C."/>
            <person name="Klenk H.P."/>
            <person name="Mavromatis K."/>
        </authorList>
    </citation>
    <scope>NUCLEOTIDE SEQUENCE [LARGE SCALE GENOMIC DNA]</scope>
    <source>
        <strain evidence="5">ATCC 29530 / DSM 19594 / LMG 11500 / NCIMB 11436 / LSU 4</strain>
    </source>
</reference>
<evidence type="ECO:0000256" key="2">
    <source>
        <dbReference type="PROSITE-ProRule" id="PRU00169"/>
    </source>
</evidence>
<dbReference type="Pfam" id="PF00072">
    <property type="entry name" value="Response_reg"/>
    <property type="match status" value="1"/>
</dbReference>
<reference evidence="5" key="1">
    <citation type="submission" date="2011-06" db="EMBL/GenBank/DDBJ databases">
        <title>The complete genome of chromosome of Runella slithyformis DSM 19594.</title>
        <authorList>
            <consortium name="US DOE Joint Genome Institute (JGI-PGF)"/>
            <person name="Lucas S."/>
            <person name="Han J."/>
            <person name="Lapidus A."/>
            <person name="Bruce D."/>
            <person name="Goodwin L."/>
            <person name="Pitluck S."/>
            <person name="Peters L."/>
            <person name="Kyrpides N."/>
            <person name="Mavromatis K."/>
            <person name="Ivanova N."/>
            <person name="Ovchinnikova G."/>
            <person name="Zhang X."/>
            <person name="Misra M."/>
            <person name="Detter J.C."/>
            <person name="Tapia R."/>
            <person name="Han C."/>
            <person name="Land M."/>
            <person name="Hauser L."/>
            <person name="Markowitz V."/>
            <person name="Cheng J.-F."/>
            <person name="Hugenholtz P."/>
            <person name="Woyke T."/>
            <person name="Wu D."/>
            <person name="Tindall B."/>
            <person name="Faehrich R."/>
            <person name="Brambilla E."/>
            <person name="Klenk H.-P."/>
            <person name="Eisen J.A."/>
        </authorList>
    </citation>
    <scope>NUCLEOTIDE SEQUENCE [LARGE SCALE GENOMIC DNA]</scope>
    <source>
        <strain evidence="5">ATCC 29530 / DSM 19594 / LMG 11500 / NCIMB 11436 / LSU 4</strain>
    </source>
</reference>
<dbReference type="CDD" id="cd17574">
    <property type="entry name" value="REC_OmpR"/>
    <property type="match status" value="1"/>
</dbReference>
<dbReference type="KEGG" id="rsi:Runsl_5328"/>
<dbReference type="RefSeq" id="WP_013930891.1">
    <property type="nucleotide sequence ID" value="NC_015703.1"/>
</dbReference>
<dbReference type="InterPro" id="IPR011006">
    <property type="entry name" value="CheY-like_superfamily"/>
</dbReference>
<evidence type="ECO:0000313" key="4">
    <source>
        <dbReference type="EMBL" id="AEI51621.1"/>
    </source>
</evidence>
<accession>A0A7U3ZQP8</accession>
<keyword evidence="1 2" id="KW-0597">Phosphoprotein</keyword>
<evidence type="ECO:0000259" key="3">
    <source>
        <dbReference type="PROSITE" id="PS50110"/>
    </source>
</evidence>
<name>A0A7U3ZQP8_RUNSL</name>
<gene>
    <name evidence="4" type="ordered locus">Runsl_5328</name>
</gene>
<sequence>MGYKILIIEDEDFIRENIAEMLNLSGFKVETAINGRDGIDKLNIFQPDLILCDISMPIMNGYQVLETVRNSDKHAHTPFIFLTSMANPGEVRKGLSNGANDYITKPFRFNDLIIGIERQLGDG</sequence>
<dbReference type="GO" id="GO:0000160">
    <property type="term" value="P:phosphorelay signal transduction system"/>
    <property type="evidence" value="ECO:0007669"/>
    <property type="project" value="InterPro"/>
</dbReference>
<protein>
    <submittedName>
        <fullName evidence="4">Response regulator receiver protein</fullName>
    </submittedName>
</protein>
<feature type="modified residue" description="4-aspartylphosphate" evidence="2">
    <location>
        <position position="53"/>
    </location>
</feature>
<proteinExistence type="predicted"/>
<organism evidence="4 5">
    <name type="scientific">Runella slithyformis (strain ATCC 29530 / DSM 19594 / LMG 11500 / NCIMB 11436 / LSU 4)</name>
    <dbReference type="NCBI Taxonomy" id="761193"/>
    <lineage>
        <taxon>Bacteria</taxon>
        <taxon>Pseudomonadati</taxon>
        <taxon>Bacteroidota</taxon>
        <taxon>Cytophagia</taxon>
        <taxon>Cytophagales</taxon>
        <taxon>Spirosomataceae</taxon>
        <taxon>Runella</taxon>
    </lineage>
</organism>
<dbReference type="AlphaFoldDB" id="A0A7U3ZQP8"/>
<dbReference type="PANTHER" id="PTHR44591">
    <property type="entry name" value="STRESS RESPONSE REGULATOR PROTEIN 1"/>
    <property type="match status" value="1"/>
</dbReference>
<dbReference type="InterPro" id="IPR001789">
    <property type="entry name" value="Sig_transdc_resp-reg_receiver"/>
</dbReference>
<evidence type="ECO:0000313" key="5">
    <source>
        <dbReference type="Proteomes" id="UP000000493"/>
    </source>
</evidence>
<dbReference type="SUPFAM" id="SSF52172">
    <property type="entry name" value="CheY-like"/>
    <property type="match status" value="1"/>
</dbReference>
<dbReference type="Proteomes" id="UP000000493">
    <property type="component" value="Chromosome"/>
</dbReference>
<feature type="domain" description="Response regulatory" evidence="3">
    <location>
        <begin position="4"/>
        <end position="120"/>
    </location>
</feature>
<dbReference type="SMART" id="SM00448">
    <property type="entry name" value="REC"/>
    <property type="match status" value="1"/>
</dbReference>
<dbReference type="InterPro" id="IPR050595">
    <property type="entry name" value="Bact_response_regulator"/>
</dbReference>